<dbReference type="Proteomes" id="UP000824469">
    <property type="component" value="Unassembled WGS sequence"/>
</dbReference>
<keyword evidence="2" id="KW-1185">Reference proteome</keyword>
<gene>
    <name evidence="1" type="ORF">KI387_028697</name>
</gene>
<evidence type="ECO:0000313" key="2">
    <source>
        <dbReference type="Proteomes" id="UP000824469"/>
    </source>
</evidence>
<name>A0AA38CAZ7_TAXCH</name>
<reference evidence="1 2" key="1">
    <citation type="journal article" date="2021" name="Nat. Plants">
        <title>The Taxus genome provides insights into paclitaxel biosynthesis.</title>
        <authorList>
            <person name="Xiong X."/>
            <person name="Gou J."/>
            <person name="Liao Q."/>
            <person name="Li Y."/>
            <person name="Zhou Q."/>
            <person name="Bi G."/>
            <person name="Li C."/>
            <person name="Du R."/>
            <person name="Wang X."/>
            <person name="Sun T."/>
            <person name="Guo L."/>
            <person name="Liang H."/>
            <person name="Lu P."/>
            <person name="Wu Y."/>
            <person name="Zhang Z."/>
            <person name="Ro D.K."/>
            <person name="Shang Y."/>
            <person name="Huang S."/>
            <person name="Yan J."/>
        </authorList>
    </citation>
    <scope>NUCLEOTIDE SEQUENCE [LARGE SCALE GENOMIC DNA]</scope>
    <source>
        <strain evidence="1">Ta-2019</strain>
    </source>
</reference>
<sequence length="75" mass="8740">SNTSWNMFEDDMHIIQFIQNEADFSSNMQAKLHESYGDQVIQLKTNKLSKGIVILEKIFSPDDEFKGEEVYMYAT</sequence>
<feature type="non-terminal residue" evidence="1">
    <location>
        <position position="75"/>
    </location>
</feature>
<feature type="non-terminal residue" evidence="1">
    <location>
        <position position="1"/>
    </location>
</feature>
<accession>A0AA38CAZ7</accession>
<protein>
    <submittedName>
        <fullName evidence="1">Uncharacterized protein</fullName>
    </submittedName>
</protein>
<organism evidence="1 2">
    <name type="scientific">Taxus chinensis</name>
    <name type="common">Chinese yew</name>
    <name type="synonym">Taxus wallichiana var. chinensis</name>
    <dbReference type="NCBI Taxonomy" id="29808"/>
    <lineage>
        <taxon>Eukaryota</taxon>
        <taxon>Viridiplantae</taxon>
        <taxon>Streptophyta</taxon>
        <taxon>Embryophyta</taxon>
        <taxon>Tracheophyta</taxon>
        <taxon>Spermatophyta</taxon>
        <taxon>Pinopsida</taxon>
        <taxon>Pinidae</taxon>
        <taxon>Conifers II</taxon>
        <taxon>Cupressales</taxon>
        <taxon>Taxaceae</taxon>
        <taxon>Taxus</taxon>
    </lineage>
</organism>
<proteinExistence type="predicted"/>
<comment type="caution">
    <text evidence="1">The sequence shown here is derived from an EMBL/GenBank/DDBJ whole genome shotgun (WGS) entry which is preliminary data.</text>
</comment>
<dbReference type="EMBL" id="JAHRHJ020000010">
    <property type="protein sequence ID" value="KAH9297015.1"/>
    <property type="molecule type" value="Genomic_DNA"/>
</dbReference>
<dbReference type="AlphaFoldDB" id="A0AA38CAZ7"/>
<evidence type="ECO:0000313" key="1">
    <source>
        <dbReference type="EMBL" id="KAH9297015.1"/>
    </source>
</evidence>